<gene>
    <name evidence="2" type="ORF">EGYM00163_LOCUS6128</name>
</gene>
<accession>A0A7S4CEV3</accession>
<dbReference type="AlphaFoldDB" id="A0A7S4CEV3"/>
<organism evidence="2">
    <name type="scientific">Eutreptiella gymnastica</name>
    <dbReference type="NCBI Taxonomy" id="73025"/>
    <lineage>
        <taxon>Eukaryota</taxon>
        <taxon>Discoba</taxon>
        <taxon>Euglenozoa</taxon>
        <taxon>Euglenida</taxon>
        <taxon>Spirocuta</taxon>
        <taxon>Euglenophyceae</taxon>
        <taxon>Eutreptiales</taxon>
        <taxon>Eutreptiaceae</taxon>
        <taxon>Eutreptiella</taxon>
    </lineage>
</organism>
<sequence>MGGDTLRFNPFIATPPHQPPQITTEDPRTHSRNYSALFLTWGQPVFMSSQVLTTSEHAPLEHLANIDNLPLCTCSAWGPHSVVIPQHMLGDSLAHFEQCPKSVLHVTSQHRVCWV</sequence>
<dbReference type="EMBL" id="HBJA01019241">
    <property type="protein sequence ID" value="CAE0795010.1"/>
    <property type="molecule type" value="Transcribed_RNA"/>
</dbReference>
<evidence type="ECO:0000256" key="1">
    <source>
        <dbReference type="SAM" id="MobiDB-lite"/>
    </source>
</evidence>
<reference evidence="2" key="1">
    <citation type="submission" date="2021-01" db="EMBL/GenBank/DDBJ databases">
        <authorList>
            <person name="Corre E."/>
            <person name="Pelletier E."/>
            <person name="Niang G."/>
            <person name="Scheremetjew M."/>
            <person name="Finn R."/>
            <person name="Kale V."/>
            <person name="Holt S."/>
            <person name="Cochrane G."/>
            <person name="Meng A."/>
            <person name="Brown T."/>
            <person name="Cohen L."/>
        </authorList>
    </citation>
    <scope>NUCLEOTIDE SEQUENCE</scope>
    <source>
        <strain evidence="2">CCMP1594</strain>
    </source>
</reference>
<feature type="region of interest" description="Disordered" evidence="1">
    <location>
        <begin position="1"/>
        <end position="27"/>
    </location>
</feature>
<evidence type="ECO:0000313" key="2">
    <source>
        <dbReference type="EMBL" id="CAE0795010.1"/>
    </source>
</evidence>
<proteinExistence type="predicted"/>
<protein>
    <submittedName>
        <fullName evidence="2">Uncharacterized protein</fullName>
    </submittedName>
</protein>
<name>A0A7S4CEV3_9EUGL</name>